<feature type="domain" description="Cadherin" evidence="13">
    <location>
        <begin position="1435"/>
        <end position="1476"/>
    </location>
</feature>
<dbReference type="FunFam" id="2.60.40.60:FF:000024">
    <property type="entry name" value="FAT atypical cadherin 3"/>
    <property type="match status" value="2"/>
</dbReference>
<keyword evidence="11" id="KW-0325">Glycoprotein</keyword>
<evidence type="ECO:0000256" key="9">
    <source>
        <dbReference type="ARBA" id="ARBA00023136"/>
    </source>
</evidence>
<dbReference type="PANTHER" id="PTHR24026">
    <property type="entry name" value="FAT ATYPICAL CADHERIN-RELATED"/>
    <property type="match status" value="1"/>
</dbReference>
<dbReference type="GO" id="GO:0005509">
    <property type="term" value="F:calcium ion binding"/>
    <property type="evidence" value="ECO:0007669"/>
    <property type="project" value="UniProtKB-UniRule"/>
</dbReference>
<keyword evidence="8" id="KW-1133">Transmembrane helix</keyword>
<evidence type="ECO:0000313" key="14">
    <source>
        <dbReference type="EMBL" id="KAJ7384990.1"/>
    </source>
</evidence>
<dbReference type="PRINTS" id="PR00205">
    <property type="entry name" value="CADHERIN"/>
</dbReference>
<dbReference type="InterPro" id="IPR015919">
    <property type="entry name" value="Cadherin-like_sf"/>
</dbReference>
<feature type="domain" description="Cadherin" evidence="13">
    <location>
        <begin position="284"/>
        <end position="380"/>
    </location>
</feature>
<evidence type="ECO:0000256" key="4">
    <source>
        <dbReference type="ARBA" id="ARBA00022729"/>
    </source>
</evidence>
<dbReference type="InterPro" id="IPR002126">
    <property type="entry name" value="Cadherin-like_dom"/>
</dbReference>
<feature type="domain" description="Cadherin" evidence="13">
    <location>
        <begin position="1793"/>
        <end position="1900"/>
    </location>
</feature>
<evidence type="ECO:0000256" key="6">
    <source>
        <dbReference type="ARBA" id="ARBA00022837"/>
    </source>
</evidence>
<comment type="caution">
    <text evidence="14">The sequence shown here is derived from an EMBL/GenBank/DDBJ whole genome shotgun (WGS) entry which is preliminary data.</text>
</comment>
<feature type="domain" description="Cadherin" evidence="13">
    <location>
        <begin position="2247"/>
        <end position="2344"/>
    </location>
</feature>
<dbReference type="SMART" id="SM00112">
    <property type="entry name" value="CA"/>
    <property type="match status" value="21"/>
</dbReference>
<feature type="domain" description="Cadherin" evidence="13">
    <location>
        <begin position="1290"/>
        <end position="1396"/>
    </location>
</feature>
<keyword evidence="15" id="KW-1185">Reference proteome</keyword>
<feature type="domain" description="Cadherin" evidence="13">
    <location>
        <begin position="582"/>
        <end position="692"/>
    </location>
</feature>
<dbReference type="EMBL" id="MU825883">
    <property type="protein sequence ID" value="KAJ7384990.1"/>
    <property type="molecule type" value="Genomic_DNA"/>
</dbReference>
<feature type="domain" description="Cadherin" evidence="13">
    <location>
        <begin position="1690"/>
        <end position="1792"/>
    </location>
</feature>
<dbReference type="GO" id="GO:0007156">
    <property type="term" value="P:homophilic cell adhesion via plasma membrane adhesion molecules"/>
    <property type="evidence" value="ECO:0007669"/>
    <property type="project" value="InterPro"/>
</dbReference>
<evidence type="ECO:0000256" key="7">
    <source>
        <dbReference type="ARBA" id="ARBA00022889"/>
    </source>
</evidence>
<evidence type="ECO:0000259" key="13">
    <source>
        <dbReference type="PROSITE" id="PS50268"/>
    </source>
</evidence>
<accession>A0A9X0D2Z1</accession>
<evidence type="ECO:0000313" key="15">
    <source>
        <dbReference type="Proteomes" id="UP001163046"/>
    </source>
</evidence>
<feature type="domain" description="Cadherin" evidence="13">
    <location>
        <begin position="177"/>
        <end position="287"/>
    </location>
</feature>
<feature type="domain" description="Cadherin" evidence="13">
    <location>
        <begin position="2159"/>
        <end position="2246"/>
    </location>
</feature>
<feature type="domain" description="Cadherin" evidence="13">
    <location>
        <begin position="2052"/>
        <end position="2151"/>
    </location>
</feature>
<dbReference type="FunFam" id="2.60.40.60:FF:000033">
    <property type="entry name" value="FAT atypical cadherin 1"/>
    <property type="match status" value="1"/>
</dbReference>
<dbReference type="FunFam" id="2.60.40.60:FF:000015">
    <property type="entry name" value="FAT atypical cadherin 1"/>
    <property type="match status" value="2"/>
</dbReference>
<dbReference type="PROSITE" id="PS50268">
    <property type="entry name" value="CADHERIN_2"/>
    <property type="match status" value="21"/>
</dbReference>
<keyword evidence="3" id="KW-0812">Transmembrane</keyword>
<feature type="domain" description="Cadherin" evidence="13">
    <location>
        <begin position="485"/>
        <end position="581"/>
    </location>
</feature>
<dbReference type="PANTHER" id="PTHR24026:SF126">
    <property type="entry name" value="PROTOCADHERIN FAT 4"/>
    <property type="match status" value="1"/>
</dbReference>
<dbReference type="PROSITE" id="PS00232">
    <property type="entry name" value="CADHERIN_1"/>
    <property type="match status" value="4"/>
</dbReference>
<dbReference type="Proteomes" id="UP001163046">
    <property type="component" value="Unassembled WGS sequence"/>
</dbReference>
<evidence type="ECO:0000256" key="12">
    <source>
        <dbReference type="PROSITE-ProRule" id="PRU00043"/>
    </source>
</evidence>
<dbReference type="FunFam" id="2.60.40.60:FF:000020">
    <property type="entry name" value="Dachsous cadherin-related 1b"/>
    <property type="match status" value="2"/>
</dbReference>
<evidence type="ECO:0000256" key="3">
    <source>
        <dbReference type="ARBA" id="ARBA00022692"/>
    </source>
</evidence>
<sequence length="2348" mass="258929">MWALLEWRFTATGSFDYEFYKGGVYQVQASSGPLQLATDKVTITITDTKDPPKFSSSNYKITISEDVRAGTTIAVTKPDGSSGGLVIDDADTPMTNFECTIENIQSLAVENHFKVTLVANSNNGECKLVTQAAFDHFNTPKFTFEVRATDKNYRNMYASANVEVIIQDKNNHHPVFSQSSYWASVDSNFPVRHSVLKVTAIDKDSGSFGEITYDLLDSQDRNRFSLDSNSGVLTSANSLASTSRKYQLRVKASDRAQNKNDIKSTEVDVFVTVYSPGTTFIQFDPASYSKTIQENVGTGTSVLTVSAKGPSGIVYGIVGGNTNNAFIINQNNGQVRVSGSLDRETQHVYKLVVRASKNILVTEVTTTINIGDTNDNIPKITFMELQPKNIAIEDFSPKGSYVIKVTAIDRDIGANGAVKYSIITQSTPFQINENTGVITASREISKTERGQWDIAVKATDGQGSANPNSYRLRIYVTEGLKAPQLAPTIAVSLDENKAVGFTVKDIAPSSKNVNYKYNILGGNTDDAFCINHAGVISVAKPLDREKISSYKLKVSVSVGNKVSNTTVDVTIRDKNDDAPQFEKALYSFDVSEDKVANQEVGKVSATDRDSGTNGQVVYTLLYAVDVNSKFKVNPNTGSISTETTLDYEQIKTACFPEIYPNRNLWGAELVKIASIAKVIINVLDVNDQFPKFSADTYVTKVALDAKVDSQVLLVVATDLDSGNNGKVVYNITSGNEEGAFKIDLDTGVIKVKKSLTTVSASRFNLQVEARDKGNPPLRKLATVQLNVFLPDGPPKFVVKPVIEEVVEGVKANNRVMVVKAATSEALTYEIVSGNEAGLFRMVPSTGEIMVTRELDYEEAREHQLVIRVMDTRDRSDQVTVVLKVKNINDNSPKFPGEVGGFVERKVEDDFQIDDAVARLSAFDGDAGDTISYTLSPDALSLFSIDKNGFLIAKKPRRDFTSPVEFKLTAKDSGSPPHERQVDVRLVLVSYRPDEQPVRVFVREDKEVGSVIAIVPRYFPGGRLAIIYPRNSNFTVDNSGKVRMKSPFDFEEKQFYSLTVREYEPAPLSRTNDVDVEINVIDINDNKPKMTMIDLYGRVNTNSRPGTSAYQLKAEDKDGGLSGRVGYQMVSRGIPFAINPKTEVVETGGVLEDRGGYNVTNFPFDFGIPRQFGESLFLDIKTVNFKPQFSESSYKFEVFEKALPGKLVGVVNATSASGARLGFIIKQGDQDNKFSIAPTGEIKVNSLLDREKQAIYNLKVRTTEQIPHGLFNDVDVQIIVKNANEHYPYFSKLVYEKSIRENVGAGASVLRVIAYDCDCPGCNCPRGELKFSLIGTSLFRIDEITGDISIGNTPLDYEKQRQHKFIVAVADFGEKKFSSRSFVKLTVQNMNDEEPSFQESEYNIAIAEDAMISKPLAAIVGQRCGWRLTKLLYNQLSKENKTQYSLQVRATDTGNLKFDEVRVVVNIDDINDHRPRFTFCPSKVQFDENKLKGEVVTQVTAVDDDRGRNAEVEYELAGATNDFEINNSTGVITTRTSLDREDVLRHTLIVQVQDGGHGRNDAERLLSYCIIEIEVVDKNDNYPVFLTRKYYGSVHNQALIGTTVLTVYASDADAGTNQNVAYSLVGPNDKFIVEEKSGNIVTKKVLTNLQQIVQLKVKATNTEPINSDAPQRSDTTIEINIVDRSPPIFKPSNVYSAKIPENVKPGTRVVNIKAESQIKSTNEIGYSLVKSNADAEQKFQVDTTTGEIKTASTLNFEQQKSFKLQIRAREIDLYATCSVHIELIDVNDDTPTFKLETYPAKVPENTPAEFNVITVKADDRDTASNFGVVTYSLSTITGTPSNDFKIISSNGTIFTKTSFNREVKALYRPQVTAADQGSPPLKAKVLVYVTIVDQNDQPPRFAERKYQATIQEDATIGTSIRDLSATDGDIGENARLDYFISSGDQSHFKMETVYGAKNYGVLILDGKLDFEHKKTYSIRVTATDRKDSDTVIVDIKVIDTNDNIPEFTSLIYEATIQEESAPGVKVVKVSATDLDSSKIQSQLQYSIDKAGYVEENKDPGASVMVLQAVDLDSGINAEIVYELEDNAKGRFKIDPNSGLVTTLQTLEKETPENEFTIRVKAINQKAGGNPPRSGTVTATIKVADGNDQKPVFNPTEYRATVTATDKDEGPNAALEYTITEGNDPYEFYIDPRTGSILVSGLLDYDKGKKSYKLKVMVADRGNPPQKADKPAFVYIDVLDANDNPPVFEPAEYTKRVSEDVNLGFDVLHVTASDKDTGTNAQFEFSITDGDDADLFAVKPDPKNPNIGIIYTLLPLDRETVSQYNLTITATDTGGLQGIGLVEIIVTRCQ</sequence>
<dbReference type="CDD" id="cd11304">
    <property type="entry name" value="Cadherin_repeat"/>
    <property type="match status" value="20"/>
</dbReference>
<feature type="domain" description="Cadherin" evidence="13">
    <location>
        <begin position="801"/>
        <end position="894"/>
    </location>
</feature>
<keyword evidence="5" id="KW-0677">Repeat</keyword>
<feature type="domain" description="Cadherin" evidence="13">
    <location>
        <begin position="384"/>
        <end position="489"/>
    </location>
</feature>
<keyword evidence="9" id="KW-0472">Membrane</keyword>
<feature type="domain" description="Cadherin" evidence="13">
    <location>
        <begin position="693"/>
        <end position="796"/>
    </location>
</feature>
<dbReference type="SUPFAM" id="SSF49313">
    <property type="entry name" value="Cadherin-like"/>
    <property type="match status" value="22"/>
</dbReference>
<evidence type="ECO:0000256" key="5">
    <source>
        <dbReference type="ARBA" id="ARBA00022737"/>
    </source>
</evidence>
<feature type="domain" description="Cadherin" evidence="13">
    <location>
        <begin position="55"/>
        <end position="176"/>
    </location>
</feature>
<dbReference type="FunFam" id="2.60.40.60:FF:000013">
    <property type="entry name" value="Cadherin EGF LAG seven-pass G-type receptor"/>
    <property type="match status" value="1"/>
</dbReference>
<keyword evidence="4" id="KW-0732">Signal</keyword>
<organism evidence="14 15">
    <name type="scientific">Desmophyllum pertusum</name>
    <dbReference type="NCBI Taxonomy" id="174260"/>
    <lineage>
        <taxon>Eukaryota</taxon>
        <taxon>Metazoa</taxon>
        <taxon>Cnidaria</taxon>
        <taxon>Anthozoa</taxon>
        <taxon>Hexacorallia</taxon>
        <taxon>Scleractinia</taxon>
        <taxon>Caryophylliina</taxon>
        <taxon>Caryophylliidae</taxon>
        <taxon>Desmophyllum</taxon>
    </lineage>
</organism>
<dbReference type="Gene3D" id="2.60.40.60">
    <property type="entry name" value="Cadherins"/>
    <property type="match status" value="23"/>
</dbReference>
<feature type="domain" description="Cadherin" evidence="13">
    <location>
        <begin position="993"/>
        <end position="1089"/>
    </location>
</feature>
<feature type="domain" description="Cadherin" evidence="13">
    <location>
        <begin position="1901"/>
        <end position="2006"/>
    </location>
</feature>
<keyword evidence="6 12" id="KW-0106">Calcium</keyword>
<feature type="domain" description="Cadherin" evidence="13">
    <location>
        <begin position="1585"/>
        <end position="1688"/>
    </location>
</feature>
<evidence type="ECO:0000256" key="1">
    <source>
        <dbReference type="ARBA" id="ARBA00004167"/>
    </source>
</evidence>
<feature type="domain" description="Cadherin" evidence="13">
    <location>
        <begin position="906"/>
        <end position="998"/>
    </location>
</feature>
<evidence type="ECO:0000256" key="10">
    <source>
        <dbReference type="ARBA" id="ARBA00023157"/>
    </source>
</evidence>
<keyword evidence="7" id="KW-0130">Cell adhesion</keyword>
<dbReference type="OrthoDB" id="6252479at2759"/>
<evidence type="ECO:0000256" key="11">
    <source>
        <dbReference type="ARBA" id="ARBA00023180"/>
    </source>
</evidence>
<dbReference type="Pfam" id="PF00028">
    <property type="entry name" value="Cadherin"/>
    <property type="match status" value="17"/>
</dbReference>
<gene>
    <name evidence="14" type="primary">hmr-1_4</name>
    <name evidence="14" type="ORF">OS493_018679</name>
</gene>
<dbReference type="InterPro" id="IPR020894">
    <property type="entry name" value="Cadherin_CS"/>
</dbReference>
<name>A0A9X0D2Z1_9CNID</name>
<protein>
    <submittedName>
        <fullName evidence="14">Beta-catenin binding</fullName>
    </submittedName>
</protein>
<comment type="subcellular location">
    <subcellularLocation>
        <location evidence="1">Membrane</location>
        <topology evidence="1">Single-pass membrane protein</topology>
    </subcellularLocation>
</comment>
<evidence type="ECO:0000256" key="8">
    <source>
        <dbReference type="ARBA" id="ARBA00022989"/>
    </source>
</evidence>
<proteinExistence type="predicted"/>
<evidence type="ECO:0000256" key="2">
    <source>
        <dbReference type="ARBA" id="ARBA00022536"/>
    </source>
</evidence>
<keyword evidence="10" id="KW-1015">Disulfide bond</keyword>
<feature type="domain" description="Cadherin" evidence="13">
    <location>
        <begin position="1189"/>
        <end position="1289"/>
    </location>
</feature>
<feature type="domain" description="Cadherin" evidence="13">
    <location>
        <begin position="1477"/>
        <end position="1584"/>
    </location>
</feature>
<keyword evidence="2" id="KW-0245">EGF-like domain</keyword>
<reference evidence="14" key="1">
    <citation type="submission" date="2023-01" db="EMBL/GenBank/DDBJ databases">
        <title>Genome assembly of the deep-sea coral Lophelia pertusa.</title>
        <authorList>
            <person name="Herrera S."/>
            <person name="Cordes E."/>
        </authorList>
    </citation>
    <scope>NUCLEOTIDE SEQUENCE</scope>
    <source>
        <strain evidence="14">USNM1676648</strain>
        <tissue evidence="14">Polyp</tissue>
    </source>
</reference>
<dbReference type="GO" id="GO:0005886">
    <property type="term" value="C:plasma membrane"/>
    <property type="evidence" value="ECO:0007669"/>
    <property type="project" value="UniProtKB-SubCell"/>
</dbReference>